<dbReference type="Pfam" id="PF00381">
    <property type="entry name" value="PTS-HPr"/>
    <property type="match status" value="1"/>
</dbReference>
<proteinExistence type="predicted"/>
<reference evidence="2 3" key="1">
    <citation type="submission" date="2017-05" db="EMBL/GenBank/DDBJ databases">
        <title>Genome Analysis of Maritalea myrionectae HL2708#5.</title>
        <authorList>
            <consortium name="Cotde Inc.-PKNU"/>
            <person name="Jang D."/>
            <person name="Oh H.-M."/>
        </authorList>
    </citation>
    <scope>NUCLEOTIDE SEQUENCE [LARGE SCALE GENOMIC DNA]</scope>
    <source>
        <strain evidence="2 3">HL2708#5</strain>
    </source>
</reference>
<dbReference type="Proteomes" id="UP000258927">
    <property type="component" value="Chromosome"/>
</dbReference>
<accession>A0A2R4M9L7</accession>
<dbReference type="PROSITE" id="PS51350">
    <property type="entry name" value="PTS_HPR_DOM"/>
    <property type="match status" value="1"/>
</dbReference>
<dbReference type="SUPFAM" id="SSF55594">
    <property type="entry name" value="HPr-like"/>
    <property type="match status" value="1"/>
</dbReference>
<dbReference type="AlphaFoldDB" id="A0A2R4M9L7"/>
<dbReference type="KEGG" id="mmyr:MXMO3_00007"/>
<evidence type="ECO:0000313" key="3">
    <source>
        <dbReference type="Proteomes" id="UP000258927"/>
    </source>
</evidence>
<sequence length="50" mass="5232">MGLMLLAAGPGSTILVKTKGRQAREALDALVQLVENGFDEDTEADDQGVS</sequence>
<gene>
    <name evidence="2" type="ORF">MXMO3_00007</name>
</gene>
<dbReference type="EMBL" id="CP021330">
    <property type="protein sequence ID" value="AVX02556.1"/>
    <property type="molecule type" value="Genomic_DNA"/>
</dbReference>
<evidence type="ECO:0000259" key="1">
    <source>
        <dbReference type="PROSITE" id="PS51350"/>
    </source>
</evidence>
<evidence type="ECO:0000313" key="2">
    <source>
        <dbReference type="EMBL" id="AVX02556.1"/>
    </source>
</evidence>
<organism evidence="2 3">
    <name type="scientific">Maritalea myrionectae</name>
    <dbReference type="NCBI Taxonomy" id="454601"/>
    <lineage>
        <taxon>Bacteria</taxon>
        <taxon>Pseudomonadati</taxon>
        <taxon>Pseudomonadota</taxon>
        <taxon>Alphaproteobacteria</taxon>
        <taxon>Hyphomicrobiales</taxon>
        <taxon>Devosiaceae</taxon>
        <taxon>Maritalea</taxon>
    </lineage>
</organism>
<name>A0A2R4M9L7_9HYPH</name>
<feature type="domain" description="HPr" evidence="1">
    <location>
        <begin position="1"/>
        <end position="41"/>
    </location>
</feature>
<dbReference type="InterPro" id="IPR035895">
    <property type="entry name" value="HPr-like_sf"/>
</dbReference>
<keyword evidence="3" id="KW-1185">Reference proteome</keyword>
<protein>
    <recommendedName>
        <fullName evidence="1">HPr domain-containing protein</fullName>
    </recommendedName>
</protein>
<dbReference type="STRING" id="1122213.GCA_000423365_02736"/>
<dbReference type="Gene3D" id="3.30.1340.10">
    <property type="entry name" value="HPr-like"/>
    <property type="match status" value="1"/>
</dbReference>
<dbReference type="InterPro" id="IPR000032">
    <property type="entry name" value="HPr-like"/>
</dbReference>